<dbReference type="Gene3D" id="3.90.1680.10">
    <property type="entry name" value="SOS response associated peptidase-like"/>
    <property type="match status" value="1"/>
</dbReference>
<protein>
    <recommendedName>
        <fullName evidence="8">Abasic site processing protein</fullName>
        <ecNumber evidence="8">3.4.-.-</ecNumber>
    </recommendedName>
</protein>
<keyword evidence="4 8" id="KW-0378">Hydrolase</keyword>
<dbReference type="Proteomes" id="UP000539372">
    <property type="component" value="Unassembled WGS sequence"/>
</dbReference>
<evidence type="ECO:0000256" key="9">
    <source>
        <dbReference type="SAM" id="MobiDB-lite"/>
    </source>
</evidence>
<comment type="caution">
    <text evidence="10">The sequence shown here is derived from an EMBL/GenBank/DDBJ whole genome shotgun (WGS) entry which is preliminary data.</text>
</comment>
<keyword evidence="2 8" id="KW-0645">Protease</keyword>
<dbReference type="SUPFAM" id="SSF143081">
    <property type="entry name" value="BB1717-like"/>
    <property type="match status" value="1"/>
</dbReference>
<evidence type="ECO:0000256" key="2">
    <source>
        <dbReference type="ARBA" id="ARBA00022670"/>
    </source>
</evidence>
<feature type="region of interest" description="Disordered" evidence="9">
    <location>
        <begin position="220"/>
        <end position="241"/>
    </location>
</feature>
<dbReference type="GO" id="GO:0008233">
    <property type="term" value="F:peptidase activity"/>
    <property type="evidence" value="ECO:0007669"/>
    <property type="project" value="UniProtKB-KW"/>
</dbReference>
<dbReference type="InterPro" id="IPR003738">
    <property type="entry name" value="SRAP"/>
</dbReference>
<evidence type="ECO:0000256" key="3">
    <source>
        <dbReference type="ARBA" id="ARBA00022763"/>
    </source>
</evidence>
<dbReference type="GO" id="GO:0106300">
    <property type="term" value="P:protein-DNA covalent cross-linking repair"/>
    <property type="evidence" value="ECO:0007669"/>
    <property type="project" value="InterPro"/>
</dbReference>
<dbReference type="GO" id="GO:0003697">
    <property type="term" value="F:single-stranded DNA binding"/>
    <property type="evidence" value="ECO:0007669"/>
    <property type="project" value="InterPro"/>
</dbReference>
<reference evidence="10 11" key="1">
    <citation type="submission" date="2020-04" db="EMBL/GenBank/DDBJ databases">
        <title>Rhodospirillaceae bacterium KN72 isolated from deep sea.</title>
        <authorList>
            <person name="Zhang D.-C."/>
        </authorList>
    </citation>
    <scope>NUCLEOTIDE SEQUENCE [LARGE SCALE GENOMIC DNA]</scope>
    <source>
        <strain evidence="10 11">KN72</strain>
    </source>
</reference>
<evidence type="ECO:0000256" key="8">
    <source>
        <dbReference type="RuleBase" id="RU364100"/>
    </source>
</evidence>
<organism evidence="10 11">
    <name type="scientific">Pacificispira spongiicola</name>
    <dbReference type="NCBI Taxonomy" id="2729598"/>
    <lineage>
        <taxon>Bacteria</taxon>
        <taxon>Pseudomonadati</taxon>
        <taxon>Pseudomonadota</taxon>
        <taxon>Alphaproteobacteria</taxon>
        <taxon>Rhodospirillales</taxon>
        <taxon>Rhodospirillaceae</taxon>
        <taxon>Pacificispira</taxon>
    </lineage>
</organism>
<keyword evidence="3" id="KW-0227">DNA damage</keyword>
<sequence>MCGRFALTLPVDRLRELFGFRQLPNLTERWNIAPTQAVLAVRQEPDGPAAFPARWGLIPSWSKDPSIGAKLINARAETVREKPSFKTAFQRRRCLIPADSFYEWKTLHGIKQPYRIRFEDDGPFAFAGLWERWLGADGSDVDTCSIVTTDANEILSPLHHRMPVILDSNGFQTWLTGPQNDAADLMRPYQGPRRLTYYPISRKLNDVRNDDASVWEEAPLPMEPEPAAQPKKLADDQLSLF</sequence>
<dbReference type="EC" id="3.4.-.-" evidence="8"/>
<dbReference type="GO" id="GO:0006508">
    <property type="term" value="P:proteolysis"/>
    <property type="evidence" value="ECO:0007669"/>
    <property type="project" value="UniProtKB-KW"/>
</dbReference>
<name>A0A7Y0HDW3_9PROT</name>
<dbReference type="InterPro" id="IPR036590">
    <property type="entry name" value="SRAP-like"/>
</dbReference>
<dbReference type="GO" id="GO:0016829">
    <property type="term" value="F:lyase activity"/>
    <property type="evidence" value="ECO:0007669"/>
    <property type="project" value="UniProtKB-KW"/>
</dbReference>
<evidence type="ECO:0000313" key="10">
    <source>
        <dbReference type="EMBL" id="NMM42878.1"/>
    </source>
</evidence>
<keyword evidence="7" id="KW-0456">Lyase</keyword>
<evidence type="ECO:0000256" key="6">
    <source>
        <dbReference type="ARBA" id="ARBA00023125"/>
    </source>
</evidence>
<evidence type="ECO:0000256" key="1">
    <source>
        <dbReference type="ARBA" id="ARBA00008136"/>
    </source>
</evidence>
<keyword evidence="11" id="KW-1185">Reference proteome</keyword>
<dbReference type="RefSeq" id="WP_169623199.1">
    <property type="nucleotide sequence ID" value="NZ_JABBNT010000001.1"/>
</dbReference>
<evidence type="ECO:0000256" key="4">
    <source>
        <dbReference type="ARBA" id="ARBA00022801"/>
    </source>
</evidence>
<gene>
    <name evidence="10" type="ORF">HH303_00200</name>
</gene>
<dbReference type="PANTHER" id="PTHR13604">
    <property type="entry name" value="DC12-RELATED"/>
    <property type="match status" value="1"/>
</dbReference>
<dbReference type="Pfam" id="PF02586">
    <property type="entry name" value="SRAP"/>
    <property type="match status" value="1"/>
</dbReference>
<keyword evidence="5" id="KW-0190">Covalent protein-DNA linkage</keyword>
<accession>A0A7Y0HDW3</accession>
<evidence type="ECO:0000256" key="5">
    <source>
        <dbReference type="ARBA" id="ARBA00023124"/>
    </source>
</evidence>
<evidence type="ECO:0000313" key="11">
    <source>
        <dbReference type="Proteomes" id="UP000539372"/>
    </source>
</evidence>
<evidence type="ECO:0000256" key="7">
    <source>
        <dbReference type="ARBA" id="ARBA00023239"/>
    </source>
</evidence>
<keyword evidence="6" id="KW-0238">DNA-binding</keyword>
<dbReference type="PANTHER" id="PTHR13604:SF0">
    <property type="entry name" value="ABASIC SITE PROCESSING PROTEIN HMCES"/>
    <property type="match status" value="1"/>
</dbReference>
<comment type="similarity">
    <text evidence="1 8">Belongs to the SOS response-associated peptidase family.</text>
</comment>
<dbReference type="EMBL" id="JABBNT010000001">
    <property type="protein sequence ID" value="NMM42878.1"/>
    <property type="molecule type" value="Genomic_DNA"/>
</dbReference>
<dbReference type="AlphaFoldDB" id="A0A7Y0HDW3"/>
<proteinExistence type="inferred from homology"/>